<gene>
    <name evidence="1" type="ORF">PAT3040_00601</name>
</gene>
<comment type="caution">
    <text evidence="1">The sequence shown here is derived from an EMBL/GenBank/DDBJ whole genome shotgun (WGS) entry which is preliminary data.</text>
</comment>
<dbReference type="RefSeq" id="WP_087567634.1">
    <property type="nucleotide sequence ID" value="NZ_BDQX01000036.1"/>
</dbReference>
<keyword evidence="2" id="KW-1185">Reference proteome</keyword>
<reference evidence="1 2" key="1">
    <citation type="submission" date="2017-08" db="EMBL/GenBank/DDBJ databases">
        <title>Substantial Increase in Enzyme Production by Combined Drug-Resistance Mutations in Paenibacillus agaridevorans.</title>
        <authorList>
            <person name="Tanaka Y."/>
            <person name="Funane K."/>
            <person name="Hosaka T."/>
            <person name="Shiwa Y."/>
            <person name="Fujita N."/>
            <person name="Miyazaki T."/>
            <person name="Yoshikawa H."/>
            <person name="Murakami K."/>
            <person name="Kasahara K."/>
            <person name="Inaoka T."/>
            <person name="Hiraga Y."/>
            <person name="Ochi K."/>
        </authorList>
    </citation>
    <scope>NUCLEOTIDE SEQUENCE [LARGE SCALE GENOMIC DNA]</scope>
    <source>
        <strain evidence="1 2">T-3040</strain>
    </source>
</reference>
<accession>A0A2R5EMA7</accession>
<sequence length="64" mass="7510">MKGGSDLVKYMTEQFITYMETPAETRKQAKTSAKAAKEPWLTRWFGFGGMSLMMWWRGRTGRQR</sequence>
<dbReference type="Pfam" id="PF14038">
    <property type="entry name" value="YqzE"/>
    <property type="match status" value="1"/>
</dbReference>
<evidence type="ECO:0000313" key="2">
    <source>
        <dbReference type="Proteomes" id="UP000245202"/>
    </source>
</evidence>
<evidence type="ECO:0000313" key="1">
    <source>
        <dbReference type="EMBL" id="GBG06098.1"/>
    </source>
</evidence>
<dbReference type="Proteomes" id="UP000245202">
    <property type="component" value="Unassembled WGS sequence"/>
</dbReference>
<protein>
    <submittedName>
        <fullName evidence="1">YqzE family protein</fullName>
    </submittedName>
</protein>
<dbReference type="EMBL" id="BDQX01000036">
    <property type="protein sequence ID" value="GBG06098.1"/>
    <property type="molecule type" value="Genomic_DNA"/>
</dbReference>
<dbReference type="InterPro" id="IPR025622">
    <property type="entry name" value="YqzE"/>
</dbReference>
<proteinExistence type="predicted"/>
<name>A0A2R5EMA7_9BACL</name>
<dbReference type="AlphaFoldDB" id="A0A2R5EMA7"/>
<organism evidence="1 2">
    <name type="scientific">Paenibacillus agaridevorans</name>
    <dbReference type="NCBI Taxonomy" id="171404"/>
    <lineage>
        <taxon>Bacteria</taxon>
        <taxon>Bacillati</taxon>
        <taxon>Bacillota</taxon>
        <taxon>Bacilli</taxon>
        <taxon>Bacillales</taxon>
        <taxon>Paenibacillaceae</taxon>
        <taxon>Paenibacillus</taxon>
    </lineage>
</organism>